<organism evidence="2 3">
    <name type="scientific">Puccinia triticina</name>
    <dbReference type="NCBI Taxonomy" id="208348"/>
    <lineage>
        <taxon>Eukaryota</taxon>
        <taxon>Fungi</taxon>
        <taxon>Dikarya</taxon>
        <taxon>Basidiomycota</taxon>
        <taxon>Pucciniomycotina</taxon>
        <taxon>Pucciniomycetes</taxon>
        <taxon>Pucciniales</taxon>
        <taxon>Pucciniaceae</taxon>
        <taxon>Puccinia</taxon>
    </lineage>
</organism>
<feature type="region of interest" description="Disordered" evidence="1">
    <location>
        <begin position="20"/>
        <end position="48"/>
    </location>
</feature>
<name>A0ABY7CB90_9BASI</name>
<evidence type="ECO:0000313" key="2">
    <source>
        <dbReference type="EMBL" id="WAQ82390.1"/>
    </source>
</evidence>
<dbReference type="EMBL" id="CP110422">
    <property type="protein sequence ID" value="WAQ82390.1"/>
    <property type="molecule type" value="Genomic_DNA"/>
</dbReference>
<reference evidence="2" key="1">
    <citation type="submission" date="2022-10" db="EMBL/GenBank/DDBJ databases">
        <title>Puccinia triticina Genome sequencing and assembly.</title>
        <authorList>
            <person name="Li C."/>
        </authorList>
    </citation>
    <scope>NUCLEOTIDE SEQUENCE</scope>
    <source>
        <strain evidence="2">Pt15</strain>
    </source>
</reference>
<dbReference type="Proteomes" id="UP001164743">
    <property type="component" value="Chromosome 2A"/>
</dbReference>
<gene>
    <name evidence="2" type="ORF">PtA15_2A707</name>
</gene>
<accession>A0ABY7CB90</accession>
<dbReference type="GeneID" id="77807650"/>
<protein>
    <submittedName>
        <fullName evidence="2">Uncharacterized protein</fullName>
    </submittedName>
</protein>
<proteinExistence type="predicted"/>
<evidence type="ECO:0000256" key="1">
    <source>
        <dbReference type="SAM" id="MobiDB-lite"/>
    </source>
</evidence>
<evidence type="ECO:0000313" key="3">
    <source>
        <dbReference type="Proteomes" id="UP001164743"/>
    </source>
</evidence>
<dbReference type="RefSeq" id="XP_053017945.1">
    <property type="nucleotide sequence ID" value="XM_053166755.1"/>
</dbReference>
<feature type="compositionally biased region" description="Low complexity" evidence="1">
    <location>
        <begin position="37"/>
        <end position="46"/>
    </location>
</feature>
<sequence length="109" mass="11632">MGNYIDNLLAFAHERKLPAHVGLRIPPPRPSQEDYSGMESESSSSAGQGGQYLIIGQESFFFLAGSYSLYQQAHSSVGRLPANGDSSAATCEATGPVFADEALVRSVQH</sequence>
<keyword evidence="3" id="KW-1185">Reference proteome</keyword>